<protein>
    <submittedName>
        <fullName evidence="3">DUF2059 domain-containing protein</fullName>
    </submittedName>
</protein>
<evidence type="ECO:0000259" key="2">
    <source>
        <dbReference type="Pfam" id="PF09832"/>
    </source>
</evidence>
<evidence type="ECO:0000313" key="4">
    <source>
        <dbReference type="Proteomes" id="UP001597101"/>
    </source>
</evidence>
<dbReference type="EMBL" id="JBHTJV010000026">
    <property type="protein sequence ID" value="MFD0918010.1"/>
    <property type="molecule type" value="Genomic_DNA"/>
</dbReference>
<dbReference type="RefSeq" id="WP_377213860.1">
    <property type="nucleotide sequence ID" value="NZ_JBHTJV010000026.1"/>
</dbReference>
<keyword evidence="4" id="KW-1185">Reference proteome</keyword>
<comment type="caution">
    <text evidence="3">The sequence shown here is derived from an EMBL/GenBank/DDBJ whole genome shotgun (WGS) entry which is preliminary data.</text>
</comment>
<dbReference type="Proteomes" id="UP001597101">
    <property type="component" value="Unassembled WGS sequence"/>
</dbReference>
<gene>
    <name evidence="3" type="ORF">ACFQ14_16525</name>
</gene>
<dbReference type="InterPro" id="IPR018637">
    <property type="entry name" value="DUF2059"/>
</dbReference>
<organism evidence="3 4">
    <name type="scientific">Pseudahrensia aquimaris</name>
    <dbReference type="NCBI Taxonomy" id="744461"/>
    <lineage>
        <taxon>Bacteria</taxon>
        <taxon>Pseudomonadati</taxon>
        <taxon>Pseudomonadota</taxon>
        <taxon>Alphaproteobacteria</taxon>
        <taxon>Hyphomicrobiales</taxon>
        <taxon>Ahrensiaceae</taxon>
        <taxon>Pseudahrensia</taxon>
    </lineage>
</organism>
<evidence type="ECO:0000256" key="1">
    <source>
        <dbReference type="SAM" id="SignalP"/>
    </source>
</evidence>
<evidence type="ECO:0000313" key="3">
    <source>
        <dbReference type="EMBL" id="MFD0918010.1"/>
    </source>
</evidence>
<feature type="domain" description="DUF2059" evidence="2">
    <location>
        <begin position="93"/>
        <end position="151"/>
    </location>
</feature>
<accession>A0ABW3FIS0</accession>
<sequence>MFPTIRNAFVSAAIATAAISGSFAFAQEIDEATDKAARAAISATQATDTFDNILPQASLALKNNLSANNPDKASEIDAIVDEEALKLVERRGALEREAVKLFAANFTTEELQTIADFFSSETGKKYLATTPLLARELSKAGRVWGQGIQRDLGQNASKRVEELLAQ</sequence>
<name>A0ABW3FIS0_9HYPH</name>
<feature type="chain" id="PRO_5045299983" evidence="1">
    <location>
        <begin position="27"/>
        <end position="166"/>
    </location>
</feature>
<keyword evidence="1" id="KW-0732">Signal</keyword>
<reference evidence="4" key="1">
    <citation type="journal article" date="2019" name="Int. J. Syst. Evol. Microbiol.">
        <title>The Global Catalogue of Microorganisms (GCM) 10K type strain sequencing project: providing services to taxonomists for standard genome sequencing and annotation.</title>
        <authorList>
            <consortium name="The Broad Institute Genomics Platform"/>
            <consortium name="The Broad Institute Genome Sequencing Center for Infectious Disease"/>
            <person name="Wu L."/>
            <person name="Ma J."/>
        </authorList>
    </citation>
    <scope>NUCLEOTIDE SEQUENCE [LARGE SCALE GENOMIC DNA]</scope>
    <source>
        <strain evidence="4">CCUG 60023</strain>
    </source>
</reference>
<dbReference type="Pfam" id="PF09832">
    <property type="entry name" value="DUF2059"/>
    <property type="match status" value="1"/>
</dbReference>
<feature type="signal peptide" evidence="1">
    <location>
        <begin position="1"/>
        <end position="26"/>
    </location>
</feature>
<proteinExistence type="predicted"/>